<dbReference type="Pfam" id="PF24053">
    <property type="entry name" value="DUF7356"/>
    <property type="match status" value="1"/>
</dbReference>
<protein>
    <recommendedName>
        <fullName evidence="4">DUF7356 domain-containing protein</fullName>
    </recommendedName>
</protein>
<evidence type="ECO:0000259" key="4">
    <source>
        <dbReference type="Pfam" id="PF24053"/>
    </source>
</evidence>
<feature type="region of interest" description="Disordered" evidence="1">
    <location>
        <begin position="297"/>
        <end position="336"/>
    </location>
</feature>
<sequence>MAKNVFLAAILVFFIVADVSDAALLWQIRKLDASSPKEDSNVSPVPSPVNDKSLSSAVGDEKKGKEKQNQPSQATITGKDKPKVNQNTSNTAPAPGTDTKRDSNTPKEDVKEKAKSKPDLPHGSKESCRGFDLKCHDSNSMTACVKNVDRVSKALTLLIQNEGHSSIKVDLTIPPSMNKKQLIDIPKLQTEAMNIPLPSDVRSEIRLNAGNGDCVLRLGAPVIQGNVFQHLPSYSKFMTPVYGAYSLFAIVLIAGGVWACCWLGKRKARSEIPYQELEMSMPETAAVAEIGQGWDQDWDDDWDEEKAVTSPGAKNISANGLTSRTPNKDGWEDWDD</sequence>
<keyword evidence="6" id="KW-1185">Reference proteome</keyword>
<keyword evidence="2" id="KW-1133">Transmembrane helix</keyword>
<dbReference type="OrthoDB" id="785602at2759"/>
<feature type="compositionally biased region" description="Basic and acidic residues" evidence="1">
    <location>
        <begin position="59"/>
        <end position="68"/>
    </location>
</feature>
<feature type="domain" description="DUF7356" evidence="4">
    <location>
        <begin position="123"/>
        <end position="222"/>
    </location>
</feature>
<feature type="compositionally biased region" description="Basic and acidic residues" evidence="1">
    <location>
        <begin position="326"/>
        <end position="336"/>
    </location>
</feature>
<dbReference type="EMBL" id="JAKOGI010000882">
    <property type="protein sequence ID" value="KAJ8429588.1"/>
    <property type="molecule type" value="Genomic_DNA"/>
</dbReference>
<feature type="signal peptide" evidence="3">
    <location>
        <begin position="1"/>
        <end position="22"/>
    </location>
</feature>
<dbReference type="InterPro" id="IPR055780">
    <property type="entry name" value="DUF7356"/>
</dbReference>
<feature type="compositionally biased region" description="Polar residues" evidence="1">
    <location>
        <begin position="316"/>
        <end position="325"/>
    </location>
</feature>
<dbReference type="PANTHER" id="PTHR34200">
    <property type="entry name" value="DENTIN SIALOPHOSPHOPROTEIN-LIKE ISOFORM X1"/>
    <property type="match status" value="1"/>
</dbReference>
<evidence type="ECO:0000313" key="6">
    <source>
        <dbReference type="Proteomes" id="UP001153076"/>
    </source>
</evidence>
<name>A0A9Q1JRD7_9CARY</name>
<evidence type="ECO:0000256" key="2">
    <source>
        <dbReference type="SAM" id="Phobius"/>
    </source>
</evidence>
<organism evidence="5 6">
    <name type="scientific">Carnegiea gigantea</name>
    <dbReference type="NCBI Taxonomy" id="171969"/>
    <lineage>
        <taxon>Eukaryota</taxon>
        <taxon>Viridiplantae</taxon>
        <taxon>Streptophyta</taxon>
        <taxon>Embryophyta</taxon>
        <taxon>Tracheophyta</taxon>
        <taxon>Spermatophyta</taxon>
        <taxon>Magnoliopsida</taxon>
        <taxon>eudicotyledons</taxon>
        <taxon>Gunneridae</taxon>
        <taxon>Pentapetalae</taxon>
        <taxon>Caryophyllales</taxon>
        <taxon>Cactineae</taxon>
        <taxon>Cactaceae</taxon>
        <taxon>Cactoideae</taxon>
        <taxon>Echinocereeae</taxon>
        <taxon>Carnegiea</taxon>
    </lineage>
</organism>
<feature type="transmembrane region" description="Helical" evidence="2">
    <location>
        <begin position="242"/>
        <end position="264"/>
    </location>
</feature>
<accession>A0A9Q1JRD7</accession>
<evidence type="ECO:0000256" key="1">
    <source>
        <dbReference type="SAM" id="MobiDB-lite"/>
    </source>
</evidence>
<reference evidence="5" key="1">
    <citation type="submission" date="2022-04" db="EMBL/GenBank/DDBJ databases">
        <title>Carnegiea gigantea Genome sequencing and assembly v2.</title>
        <authorList>
            <person name="Copetti D."/>
            <person name="Sanderson M.J."/>
            <person name="Burquez A."/>
            <person name="Wojciechowski M.F."/>
        </authorList>
    </citation>
    <scope>NUCLEOTIDE SEQUENCE</scope>
    <source>
        <strain evidence="5">SGP5-SGP5p</strain>
        <tissue evidence="5">Aerial part</tissue>
    </source>
</reference>
<keyword evidence="2" id="KW-0812">Transmembrane</keyword>
<dbReference type="PANTHER" id="PTHR34200:SF2">
    <property type="entry name" value="TRANSMEMBRANE PROTEIN"/>
    <property type="match status" value="1"/>
</dbReference>
<evidence type="ECO:0000313" key="5">
    <source>
        <dbReference type="EMBL" id="KAJ8429588.1"/>
    </source>
</evidence>
<feature type="region of interest" description="Disordered" evidence="1">
    <location>
        <begin position="33"/>
        <end position="127"/>
    </location>
</feature>
<keyword evidence="2" id="KW-0472">Membrane</keyword>
<proteinExistence type="predicted"/>
<keyword evidence="3" id="KW-0732">Signal</keyword>
<gene>
    <name evidence="5" type="ORF">Cgig2_008559</name>
</gene>
<feature type="compositionally biased region" description="Basic and acidic residues" evidence="1">
    <location>
        <begin position="98"/>
        <end position="127"/>
    </location>
</feature>
<feature type="chain" id="PRO_5040158686" description="DUF7356 domain-containing protein" evidence="3">
    <location>
        <begin position="23"/>
        <end position="336"/>
    </location>
</feature>
<dbReference type="AlphaFoldDB" id="A0A9Q1JRD7"/>
<dbReference type="Proteomes" id="UP001153076">
    <property type="component" value="Unassembled WGS sequence"/>
</dbReference>
<evidence type="ECO:0000256" key="3">
    <source>
        <dbReference type="SAM" id="SignalP"/>
    </source>
</evidence>
<comment type="caution">
    <text evidence="5">The sequence shown here is derived from an EMBL/GenBank/DDBJ whole genome shotgun (WGS) entry which is preliminary data.</text>
</comment>